<evidence type="ECO:0000259" key="8">
    <source>
        <dbReference type="Pfam" id="PF03460"/>
    </source>
</evidence>
<evidence type="ECO:0000259" key="7">
    <source>
        <dbReference type="Pfam" id="PF01077"/>
    </source>
</evidence>
<dbReference type="AlphaFoldDB" id="A0A3B1AMF2"/>
<dbReference type="PANTHER" id="PTHR32439:SF9">
    <property type="entry name" value="BLR3264 PROTEIN"/>
    <property type="match status" value="1"/>
</dbReference>
<organism evidence="9">
    <name type="scientific">hydrothermal vent metagenome</name>
    <dbReference type="NCBI Taxonomy" id="652676"/>
    <lineage>
        <taxon>unclassified sequences</taxon>
        <taxon>metagenomes</taxon>
        <taxon>ecological metagenomes</taxon>
    </lineage>
</organism>
<evidence type="ECO:0000256" key="1">
    <source>
        <dbReference type="ARBA" id="ARBA00022485"/>
    </source>
</evidence>
<accession>A0A3B1AMF2</accession>
<dbReference type="InterPro" id="IPR051329">
    <property type="entry name" value="NIR_SIR_4Fe-4S"/>
</dbReference>
<dbReference type="Pfam" id="PF01077">
    <property type="entry name" value="NIR_SIR"/>
    <property type="match status" value="1"/>
</dbReference>
<dbReference type="GO" id="GO:0051539">
    <property type="term" value="F:4 iron, 4 sulfur cluster binding"/>
    <property type="evidence" value="ECO:0007669"/>
    <property type="project" value="UniProtKB-KW"/>
</dbReference>
<dbReference type="PROSITE" id="PS00365">
    <property type="entry name" value="NIR_SIR"/>
    <property type="match status" value="2"/>
</dbReference>
<keyword evidence="1" id="KW-0004">4Fe-4S</keyword>
<evidence type="ECO:0000256" key="3">
    <source>
        <dbReference type="ARBA" id="ARBA00022723"/>
    </source>
</evidence>
<feature type="domain" description="Nitrite/sulphite reductase 4Fe-4S" evidence="7">
    <location>
        <begin position="121"/>
        <end position="274"/>
    </location>
</feature>
<dbReference type="GO" id="GO:0046872">
    <property type="term" value="F:metal ion binding"/>
    <property type="evidence" value="ECO:0007669"/>
    <property type="project" value="UniProtKB-KW"/>
</dbReference>
<dbReference type="Gene3D" id="3.30.413.10">
    <property type="entry name" value="Sulfite Reductase Hemoprotein, domain 1"/>
    <property type="match status" value="2"/>
</dbReference>
<dbReference type="InterPro" id="IPR045854">
    <property type="entry name" value="NO2/SO3_Rdtase_4Fe4S_sf"/>
</dbReference>
<keyword evidence="5" id="KW-0408">Iron</keyword>
<evidence type="ECO:0000256" key="6">
    <source>
        <dbReference type="ARBA" id="ARBA00023014"/>
    </source>
</evidence>
<proteinExistence type="predicted"/>
<keyword evidence="3" id="KW-0479">Metal-binding</keyword>
<dbReference type="InterPro" id="IPR006067">
    <property type="entry name" value="NO2/SO3_Rdtase_4Fe4S_dom"/>
</dbReference>
<dbReference type="InterPro" id="IPR006066">
    <property type="entry name" value="NO2/SO3_Rdtase_FeS/sirohaem_BS"/>
</dbReference>
<evidence type="ECO:0000256" key="2">
    <source>
        <dbReference type="ARBA" id="ARBA00022617"/>
    </source>
</evidence>
<dbReference type="EC" id="1.8.7.1" evidence="9"/>
<keyword evidence="2" id="KW-0349">Heme</keyword>
<dbReference type="GO" id="GO:0050311">
    <property type="term" value="F:sulfite reductase (ferredoxin) activity"/>
    <property type="evidence" value="ECO:0007669"/>
    <property type="project" value="UniProtKB-EC"/>
</dbReference>
<reference evidence="9" key="1">
    <citation type="submission" date="2018-06" db="EMBL/GenBank/DDBJ databases">
        <authorList>
            <person name="Zhirakovskaya E."/>
        </authorList>
    </citation>
    <scope>NUCLEOTIDE SEQUENCE</scope>
</reference>
<dbReference type="GO" id="GO:0020037">
    <property type="term" value="F:heme binding"/>
    <property type="evidence" value="ECO:0007669"/>
    <property type="project" value="InterPro"/>
</dbReference>
<name>A0A3B1AMF2_9ZZZZ</name>
<keyword evidence="4 9" id="KW-0560">Oxidoreductase</keyword>
<dbReference type="Pfam" id="PF03460">
    <property type="entry name" value="NIR_SIR_ferr"/>
    <property type="match status" value="2"/>
</dbReference>
<feature type="domain" description="Nitrite/Sulfite reductase ferredoxin-like" evidence="8">
    <location>
        <begin position="311"/>
        <end position="375"/>
    </location>
</feature>
<gene>
    <name evidence="9" type="ORF">MNBD_GAMMA19-1456</name>
</gene>
<dbReference type="InterPro" id="IPR036136">
    <property type="entry name" value="Nit/Sulf_reduc_fer-like_dom_sf"/>
</dbReference>
<protein>
    <submittedName>
        <fullName evidence="9">Ferredoxin--sulfite reductase</fullName>
        <ecNumber evidence="9">1.8.7.1</ecNumber>
    </submittedName>
</protein>
<feature type="domain" description="Nitrite/Sulfite reductase ferredoxin-like" evidence="8">
    <location>
        <begin position="45"/>
        <end position="112"/>
    </location>
</feature>
<keyword evidence="6" id="KW-0411">Iron-sulfur</keyword>
<evidence type="ECO:0000256" key="4">
    <source>
        <dbReference type="ARBA" id="ARBA00023002"/>
    </source>
</evidence>
<dbReference type="SUPFAM" id="SSF56014">
    <property type="entry name" value="Nitrite and sulphite reductase 4Fe-4S domain-like"/>
    <property type="match status" value="2"/>
</dbReference>
<evidence type="ECO:0000313" key="9">
    <source>
        <dbReference type="EMBL" id="VAX04912.1"/>
    </source>
</evidence>
<dbReference type="EMBL" id="UOFV01000504">
    <property type="protein sequence ID" value="VAX04912.1"/>
    <property type="molecule type" value="Genomic_DNA"/>
</dbReference>
<sequence length="702" mass="77328">MTTTKNEHWIDAPELTQYRQAVQDVLAGELDETRFQALRLQQGVYGQRQDGVNMIRVKLPGGVVSPSQLGAVADVLDNYCELDIASVTTRQDIQLHSIPLSDTPAALEKLAEQGLTSREACGNTVRNITACPLAGVCPCEHSDVQPVVDAVAQRFLRHPLTQHLPRKFKMSFSGCEADCAQGLFHDLAVIAVKRDGVFGYKVLAAGGLGHKPRPAITLEEFVEESELLPVIEAALALHHRYSDRKRRARARMKFLLEKLGETEFVEKYREELQRTKQVYASDALPAANWVTADETVKSKISATGAPRDALQQRQARLYVYPVSLPLGDLGAAQMRGLMAVAEQYDNAEMRVTQDQNLMLMNIPQEGLQAVKDGLRLLELDAPAAGDDVVACPGTWTCRLGITASRLVSAELTGGESDLRIRVSGCHNGCAQPYVGDIGMHGEGRRINGKLIPHYRLHFGGDGRNEGEIAVRGPEVPVRMAPAAVKRVSREYESTRQAEESFRTWAQRQEEGYFAKLLQDLTVISGPDSDWLSKDFGETEDFRVLALGGGECMGAKHDVVSANFSEAAHEREYRRVFQLAKKEDQALDCAEAIARLVAQALLHAGGENVLPDDLTELARKIAEQTNVEQDIAESLSVFIEEMKVLRADYDDARFEKLANAQDLWTVLVARACESVDIQLDVQASLPEITQLVATGEEKLQVPA</sequence>
<dbReference type="InterPro" id="IPR005117">
    <property type="entry name" value="NiRdtase/SiRdtase_haem-b_fer"/>
</dbReference>
<dbReference type="PANTHER" id="PTHR32439">
    <property type="entry name" value="FERREDOXIN--NITRITE REDUCTASE, CHLOROPLASTIC"/>
    <property type="match status" value="1"/>
</dbReference>
<dbReference type="Gene3D" id="3.90.480.10">
    <property type="entry name" value="Sulfite Reductase Hemoprotein,Domain 2"/>
    <property type="match status" value="1"/>
</dbReference>
<evidence type="ECO:0000256" key="5">
    <source>
        <dbReference type="ARBA" id="ARBA00023004"/>
    </source>
</evidence>
<dbReference type="SUPFAM" id="SSF55124">
    <property type="entry name" value="Nitrite/Sulfite reductase N-terminal domain-like"/>
    <property type="match status" value="2"/>
</dbReference>